<gene>
    <name evidence="1" type="ORF">GUJ93_ZPchr0012g19873</name>
</gene>
<sequence>MRLLAQSSINTSVLMHNNVGHENTRLVKNGSFEGHKEEEDAIFNSEGLLLIDYPLEEMTTEIGDHQTKEAQQAQWMEREGSGGGDGAATIAVATAVPVIKKLRRYRCRGSGASGDGHHATASSNWPTTNIDVAMAAPALAFFGLNYDTTSIALPPNPSLQSLAKVWSPVMYRQPAASQAAVPLAAAVSSSMAAPFQELGASLSHPWTMNRMH</sequence>
<accession>A0A8J5WMW9</accession>
<reference evidence="1" key="1">
    <citation type="journal article" date="2021" name="bioRxiv">
        <title>Whole Genome Assembly and Annotation of Northern Wild Rice, Zizania palustris L., Supports a Whole Genome Duplication in the Zizania Genus.</title>
        <authorList>
            <person name="Haas M."/>
            <person name="Kono T."/>
            <person name="Macchietto M."/>
            <person name="Millas R."/>
            <person name="McGilp L."/>
            <person name="Shao M."/>
            <person name="Duquette J."/>
            <person name="Hirsch C.N."/>
            <person name="Kimball J."/>
        </authorList>
    </citation>
    <scope>NUCLEOTIDE SEQUENCE</scope>
    <source>
        <tissue evidence="1">Fresh leaf tissue</tissue>
    </source>
</reference>
<keyword evidence="2" id="KW-1185">Reference proteome</keyword>
<name>A0A8J5WMW9_ZIZPA</name>
<proteinExistence type="predicted"/>
<evidence type="ECO:0000313" key="1">
    <source>
        <dbReference type="EMBL" id="KAG8093845.1"/>
    </source>
</evidence>
<dbReference type="EMBL" id="JAAALK010000080">
    <property type="protein sequence ID" value="KAG8093845.1"/>
    <property type="molecule type" value="Genomic_DNA"/>
</dbReference>
<comment type="caution">
    <text evidence="1">The sequence shown here is derived from an EMBL/GenBank/DDBJ whole genome shotgun (WGS) entry which is preliminary data.</text>
</comment>
<dbReference type="AlphaFoldDB" id="A0A8J5WMW9"/>
<protein>
    <submittedName>
        <fullName evidence="1">Uncharacterized protein</fullName>
    </submittedName>
</protein>
<dbReference type="OrthoDB" id="118550at2759"/>
<evidence type="ECO:0000313" key="2">
    <source>
        <dbReference type="Proteomes" id="UP000729402"/>
    </source>
</evidence>
<organism evidence="1 2">
    <name type="scientific">Zizania palustris</name>
    <name type="common">Northern wild rice</name>
    <dbReference type="NCBI Taxonomy" id="103762"/>
    <lineage>
        <taxon>Eukaryota</taxon>
        <taxon>Viridiplantae</taxon>
        <taxon>Streptophyta</taxon>
        <taxon>Embryophyta</taxon>
        <taxon>Tracheophyta</taxon>
        <taxon>Spermatophyta</taxon>
        <taxon>Magnoliopsida</taxon>
        <taxon>Liliopsida</taxon>
        <taxon>Poales</taxon>
        <taxon>Poaceae</taxon>
        <taxon>BOP clade</taxon>
        <taxon>Oryzoideae</taxon>
        <taxon>Oryzeae</taxon>
        <taxon>Zizaniinae</taxon>
        <taxon>Zizania</taxon>
    </lineage>
</organism>
<dbReference type="Proteomes" id="UP000729402">
    <property type="component" value="Unassembled WGS sequence"/>
</dbReference>
<reference evidence="1" key="2">
    <citation type="submission" date="2021-02" db="EMBL/GenBank/DDBJ databases">
        <authorList>
            <person name="Kimball J.A."/>
            <person name="Haas M.W."/>
            <person name="Macchietto M."/>
            <person name="Kono T."/>
            <person name="Duquette J."/>
            <person name="Shao M."/>
        </authorList>
    </citation>
    <scope>NUCLEOTIDE SEQUENCE</scope>
    <source>
        <tissue evidence="1">Fresh leaf tissue</tissue>
    </source>
</reference>